<keyword evidence="3" id="KW-0808">Transferase</keyword>
<dbReference type="InterPro" id="IPR036291">
    <property type="entry name" value="NAD(P)-bd_dom_sf"/>
</dbReference>
<proteinExistence type="inferred from homology"/>
<evidence type="ECO:0000256" key="2">
    <source>
        <dbReference type="ARBA" id="ARBA00006464"/>
    </source>
</evidence>
<dbReference type="PANTHER" id="PTHR30576:SF10">
    <property type="entry name" value="SLL5057 PROTEIN"/>
    <property type="match status" value="1"/>
</dbReference>
<reference evidence="9" key="2">
    <citation type="journal article" date="2020" name="Microorganisms">
        <title>Osmotic Adaptation and Compatible Solute Biosynthesis of Phototrophic Bacteria as Revealed from Genome Analyses.</title>
        <authorList>
            <person name="Imhoff J.F."/>
            <person name="Rahn T."/>
            <person name="Kunzel S."/>
            <person name="Keller A."/>
            <person name="Neulinger S.C."/>
        </authorList>
    </citation>
    <scope>NUCLEOTIDE SEQUENCE</scope>
    <source>
        <strain evidence="9">DSM 11080</strain>
    </source>
</reference>
<evidence type="ECO:0000259" key="8">
    <source>
        <dbReference type="Pfam" id="PF02397"/>
    </source>
</evidence>
<dbReference type="GO" id="GO:0016780">
    <property type="term" value="F:phosphotransferase activity, for other substituted phosphate groups"/>
    <property type="evidence" value="ECO:0007669"/>
    <property type="project" value="TreeGrafter"/>
</dbReference>
<comment type="caution">
    <text evidence="9">The sequence shown here is derived from an EMBL/GenBank/DDBJ whole genome shotgun (WGS) entry which is preliminary data.</text>
</comment>
<dbReference type="AlphaFoldDB" id="A0AAJ0U106"/>
<keyword evidence="5 7" id="KW-1133">Transmembrane helix</keyword>
<feature type="transmembrane region" description="Helical" evidence="7">
    <location>
        <begin position="112"/>
        <end position="133"/>
    </location>
</feature>
<evidence type="ECO:0000313" key="9">
    <source>
        <dbReference type="EMBL" id="MBK1703172.1"/>
    </source>
</evidence>
<feature type="domain" description="Bacterial sugar transferase" evidence="8">
    <location>
        <begin position="280"/>
        <end position="468"/>
    </location>
</feature>
<dbReference type="Pfam" id="PF13727">
    <property type="entry name" value="CoA_binding_3"/>
    <property type="match status" value="1"/>
</dbReference>
<feature type="transmembrane region" description="Helical" evidence="7">
    <location>
        <begin position="45"/>
        <end position="63"/>
    </location>
</feature>
<dbReference type="InterPro" id="IPR003362">
    <property type="entry name" value="Bact_transf"/>
</dbReference>
<protein>
    <recommendedName>
        <fullName evidence="8">Bacterial sugar transferase domain-containing protein</fullName>
    </recommendedName>
</protein>
<keyword evidence="10" id="KW-1185">Reference proteome</keyword>
<evidence type="ECO:0000256" key="5">
    <source>
        <dbReference type="ARBA" id="ARBA00022989"/>
    </source>
</evidence>
<evidence type="ECO:0000256" key="4">
    <source>
        <dbReference type="ARBA" id="ARBA00022692"/>
    </source>
</evidence>
<feature type="transmembrane region" description="Helical" evidence="7">
    <location>
        <begin position="12"/>
        <end position="33"/>
    </location>
</feature>
<dbReference type="Proteomes" id="UP001296776">
    <property type="component" value="Unassembled WGS sequence"/>
</dbReference>
<feature type="transmembrane region" description="Helical" evidence="7">
    <location>
        <begin position="282"/>
        <end position="306"/>
    </location>
</feature>
<organism evidence="9 10">
    <name type="scientific">Halochromatium glycolicum</name>
    <dbReference type="NCBI Taxonomy" id="85075"/>
    <lineage>
        <taxon>Bacteria</taxon>
        <taxon>Pseudomonadati</taxon>
        <taxon>Pseudomonadota</taxon>
        <taxon>Gammaproteobacteria</taxon>
        <taxon>Chromatiales</taxon>
        <taxon>Chromatiaceae</taxon>
        <taxon>Halochromatium</taxon>
    </lineage>
</organism>
<dbReference type="PANTHER" id="PTHR30576">
    <property type="entry name" value="COLANIC BIOSYNTHESIS UDP-GLUCOSE LIPID CARRIER TRANSFERASE"/>
    <property type="match status" value="1"/>
</dbReference>
<dbReference type="GO" id="GO:0016020">
    <property type="term" value="C:membrane"/>
    <property type="evidence" value="ECO:0007669"/>
    <property type="project" value="UniProtKB-SubCell"/>
</dbReference>
<feature type="transmembrane region" description="Helical" evidence="7">
    <location>
        <begin position="83"/>
        <end position="100"/>
    </location>
</feature>
<sequence length="474" mass="53634">MYKLHRRFLLIIAYQIYEVLLILAAIVSSLYLTTDHHALTPLVDVRALALVAIVMLAWHLSLVNSGAYRSRRLERPIAEFARLLRSTFLATGAVATAGVIMDVKFLSGEFVWLFWAMLALLALGSRLVLRVFLSQLRAHNHNIRHVIVVGAGDRGFRFAQTVKRQPEIGYRVVGFVDTSPDVISEKLLGQSISYLGDIKELSSILAQHSVDEVYLTLPIKSCYEEIENVLVRCEEQGIPVTLATDFFDIDSLKMRVEHRFQLPTITLYNGPNIDWQLSVKRLIDVIVSFSVLVAMSPVLLLIALAVKMSSPGPVLFVQDRVGRNKRIFRMYKFRTMVENAEALQVELEGANELVGPAFKIQNDPRVTRLGRFLRSTSLDELPQLVNVLRGDMSLVGPRPLPVRDVVLFSEHSHRRRFSFPPGLTCTWQISGRSGISFERWMEMDMEYIDGWSLARDFAILLGTIPAVLLRRGAY</sequence>
<reference evidence="9" key="1">
    <citation type="submission" date="2017-08" db="EMBL/GenBank/DDBJ databases">
        <authorList>
            <person name="Imhoff J.F."/>
            <person name="Rahn T."/>
            <person name="Kuenzel S."/>
            <person name="Neulinger S.C."/>
        </authorList>
    </citation>
    <scope>NUCLEOTIDE SEQUENCE</scope>
    <source>
        <strain evidence="9">DSM 11080</strain>
    </source>
</reference>
<keyword evidence="4 7" id="KW-0812">Transmembrane</keyword>
<evidence type="ECO:0000313" key="10">
    <source>
        <dbReference type="Proteomes" id="UP001296776"/>
    </source>
</evidence>
<dbReference type="Gene3D" id="3.40.50.720">
    <property type="entry name" value="NAD(P)-binding Rossmann-like Domain"/>
    <property type="match status" value="1"/>
</dbReference>
<keyword evidence="6 7" id="KW-0472">Membrane</keyword>
<dbReference type="SUPFAM" id="SSF51735">
    <property type="entry name" value="NAD(P)-binding Rossmann-fold domains"/>
    <property type="match status" value="1"/>
</dbReference>
<evidence type="ECO:0000256" key="6">
    <source>
        <dbReference type="ARBA" id="ARBA00023136"/>
    </source>
</evidence>
<comment type="similarity">
    <text evidence="2">Belongs to the bacterial sugar transferase family.</text>
</comment>
<evidence type="ECO:0000256" key="7">
    <source>
        <dbReference type="SAM" id="Phobius"/>
    </source>
</evidence>
<dbReference type="EMBL" id="NRSJ01000001">
    <property type="protein sequence ID" value="MBK1703172.1"/>
    <property type="molecule type" value="Genomic_DNA"/>
</dbReference>
<dbReference type="InterPro" id="IPR017475">
    <property type="entry name" value="EPS_sugar_tfrase"/>
</dbReference>
<dbReference type="Pfam" id="PF02397">
    <property type="entry name" value="Bac_transf"/>
    <property type="match status" value="1"/>
</dbReference>
<comment type="subcellular location">
    <subcellularLocation>
        <location evidence="1">Membrane</location>
        <topology evidence="1">Multi-pass membrane protein</topology>
    </subcellularLocation>
</comment>
<gene>
    <name evidence="9" type="ORF">CKO40_01050</name>
</gene>
<dbReference type="RefSeq" id="WP_200343890.1">
    <property type="nucleotide sequence ID" value="NZ_NRSJ01000001.1"/>
</dbReference>
<evidence type="ECO:0000256" key="3">
    <source>
        <dbReference type="ARBA" id="ARBA00022679"/>
    </source>
</evidence>
<evidence type="ECO:0000256" key="1">
    <source>
        <dbReference type="ARBA" id="ARBA00004141"/>
    </source>
</evidence>
<name>A0AAJ0U106_9GAMM</name>
<dbReference type="NCBIfam" id="TIGR03025">
    <property type="entry name" value="EPS_sugtrans"/>
    <property type="match status" value="1"/>
</dbReference>
<accession>A0AAJ0U106</accession>